<proteinExistence type="inferred from homology"/>
<dbReference type="AlphaFoldDB" id="A0AAV9INC6"/>
<dbReference type="SUPFAM" id="SSF56047">
    <property type="entry name" value="Ribosomal protein S8"/>
    <property type="match status" value="1"/>
</dbReference>
<dbReference type="SMART" id="SM00443">
    <property type="entry name" value="G_patch"/>
    <property type="match status" value="1"/>
</dbReference>
<accession>A0AAV9INC6</accession>
<protein>
    <recommendedName>
        <fullName evidence="5">G-patch domain-containing protein</fullName>
    </recommendedName>
</protein>
<evidence type="ECO:0000259" key="5">
    <source>
        <dbReference type="SMART" id="SM00443"/>
    </source>
</evidence>
<feature type="domain" description="G-patch" evidence="5">
    <location>
        <begin position="6"/>
        <end position="50"/>
    </location>
</feature>
<dbReference type="GO" id="GO:1990904">
    <property type="term" value="C:ribonucleoprotein complex"/>
    <property type="evidence" value="ECO:0007669"/>
    <property type="project" value="UniProtKB-KW"/>
</dbReference>
<dbReference type="Proteomes" id="UP001300502">
    <property type="component" value="Unassembled WGS sequence"/>
</dbReference>
<evidence type="ECO:0000256" key="1">
    <source>
        <dbReference type="ARBA" id="ARBA00006471"/>
    </source>
</evidence>
<dbReference type="GO" id="GO:0003676">
    <property type="term" value="F:nucleic acid binding"/>
    <property type="evidence" value="ECO:0007669"/>
    <property type="project" value="InterPro"/>
</dbReference>
<dbReference type="InterPro" id="IPR000467">
    <property type="entry name" value="G_patch_dom"/>
</dbReference>
<dbReference type="EMBL" id="JANCYU010000069">
    <property type="protein sequence ID" value="KAK4528774.1"/>
    <property type="molecule type" value="Genomic_DNA"/>
</dbReference>
<dbReference type="GO" id="GO:0003735">
    <property type="term" value="F:structural constituent of ribosome"/>
    <property type="evidence" value="ECO:0007669"/>
    <property type="project" value="InterPro"/>
</dbReference>
<dbReference type="InterPro" id="IPR000630">
    <property type="entry name" value="Ribosomal_uS8"/>
</dbReference>
<keyword evidence="7" id="KW-1185">Reference proteome</keyword>
<evidence type="ECO:0000256" key="3">
    <source>
        <dbReference type="ARBA" id="ARBA00023274"/>
    </source>
</evidence>
<dbReference type="GO" id="GO:0005840">
    <property type="term" value="C:ribosome"/>
    <property type="evidence" value="ECO:0007669"/>
    <property type="project" value="UniProtKB-KW"/>
</dbReference>
<evidence type="ECO:0000256" key="4">
    <source>
        <dbReference type="SAM" id="MobiDB-lite"/>
    </source>
</evidence>
<dbReference type="InterPro" id="IPR035987">
    <property type="entry name" value="Ribosomal_uS8_sf"/>
</dbReference>
<keyword evidence="2" id="KW-0689">Ribosomal protein</keyword>
<name>A0AAV9INC6_9RHOD</name>
<dbReference type="SUPFAM" id="SSF63748">
    <property type="entry name" value="Tudor/PWWP/MBT"/>
    <property type="match status" value="1"/>
</dbReference>
<feature type="region of interest" description="Disordered" evidence="4">
    <location>
        <begin position="37"/>
        <end position="57"/>
    </location>
</feature>
<dbReference type="Gene3D" id="2.30.30.140">
    <property type="match status" value="1"/>
</dbReference>
<evidence type="ECO:0000256" key="2">
    <source>
        <dbReference type="ARBA" id="ARBA00022980"/>
    </source>
</evidence>
<sequence>MTSKEKEEMNKGLSILKKMGFRERIGRFEDGILRPISPEKVSGRQGLGYNNTSQHSTLNCSDPSTFEETADNCKQKSPSVSIFTKRKRVENVVNQENEVLPLSDNRHDTMRRGILVDLDVLILNHRARRMQALKATIESLSEVEFDWNDLQGLLEEDEESDWDLLRNVLSFLYSTLLSEDEMTCIYEKLESNLMKQPLERNIKAQQICEKLSETPLIRVGFFHKGSRQRMNEEMRILSIRDLQMCKYSLSLDTFAHVPYNEQWNELCRRLGVSALYCNALIVSNHLSKLEAGFILNGIRPIRWNVVDNSLTLWNQSISIHCEELIEFIQSKTPFFENFTNSRLENVLARFSLDGLWYLATAMKLNESKYYWVTYKGWENSEIREEQDIDIISPQAEEMFHANQYRGISTPQKQKIFKCLPKKIERINCFFSSLLICKDLVEKDRLQDDWCQVALLFMKNCIVHFVSKIKNGRHKAIIEAPFSPETWEVAQALQRGGYIRAAAIDENTIRVLTKPFAIQDIKLLSKSSRPLFTDIPKYCSFIDQKLLWTPEGIFWDYEARKKRLGGELILRIR</sequence>
<evidence type="ECO:0000313" key="7">
    <source>
        <dbReference type="Proteomes" id="UP001300502"/>
    </source>
</evidence>
<keyword evidence="3" id="KW-0687">Ribonucleoprotein</keyword>
<gene>
    <name evidence="6" type="ORF">GAYE_SCF64G6720</name>
</gene>
<reference evidence="6 7" key="1">
    <citation type="submission" date="2022-07" db="EMBL/GenBank/DDBJ databases">
        <title>Genome-wide signatures of adaptation to extreme environments.</title>
        <authorList>
            <person name="Cho C.H."/>
            <person name="Yoon H.S."/>
        </authorList>
    </citation>
    <scope>NUCLEOTIDE SEQUENCE [LARGE SCALE GENOMIC DNA]</scope>
    <source>
        <strain evidence="6 7">108.79 E11</strain>
    </source>
</reference>
<evidence type="ECO:0000313" key="6">
    <source>
        <dbReference type="EMBL" id="KAK4528774.1"/>
    </source>
</evidence>
<comment type="caution">
    <text evidence="6">The sequence shown here is derived from an EMBL/GenBank/DDBJ whole genome shotgun (WGS) entry which is preliminary data.</text>
</comment>
<comment type="similarity">
    <text evidence="1">Belongs to the universal ribosomal protein uS8 family.</text>
</comment>
<feature type="compositionally biased region" description="Polar residues" evidence="4">
    <location>
        <begin position="48"/>
        <end position="57"/>
    </location>
</feature>
<dbReference type="GO" id="GO:0006412">
    <property type="term" value="P:translation"/>
    <property type="evidence" value="ECO:0007669"/>
    <property type="project" value="InterPro"/>
</dbReference>
<organism evidence="6 7">
    <name type="scientific">Galdieria yellowstonensis</name>
    <dbReference type="NCBI Taxonomy" id="3028027"/>
    <lineage>
        <taxon>Eukaryota</taxon>
        <taxon>Rhodophyta</taxon>
        <taxon>Bangiophyceae</taxon>
        <taxon>Galdieriales</taxon>
        <taxon>Galdieriaceae</taxon>
        <taxon>Galdieria</taxon>
    </lineage>
</organism>
<dbReference type="Pfam" id="PF00410">
    <property type="entry name" value="Ribosomal_S8"/>
    <property type="match status" value="1"/>
</dbReference>